<name>A0AAE8EQ19_9GAMM</name>
<reference evidence="1 2" key="1">
    <citation type="submission" date="2016-09" db="EMBL/GenBank/DDBJ databases">
        <authorList>
            <person name="Doonan J."/>
            <person name="Pachebat J.A."/>
            <person name="Golyshin P.N."/>
            <person name="Denman S."/>
            <person name="Mcdonald J.E."/>
        </authorList>
    </citation>
    <scope>NUCLEOTIDE SEQUENCE [LARGE SCALE GENOMIC DNA]</scope>
    <source>
        <strain evidence="1 2">FRB141</strain>
    </source>
</reference>
<organism evidence="1 2">
    <name type="scientific">Brenneria goodwinii</name>
    <dbReference type="NCBI Taxonomy" id="1109412"/>
    <lineage>
        <taxon>Bacteria</taxon>
        <taxon>Pseudomonadati</taxon>
        <taxon>Pseudomonadota</taxon>
        <taxon>Gammaproteobacteria</taxon>
        <taxon>Enterobacterales</taxon>
        <taxon>Pectobacteriaceae</taxon>
        <taxon>Brenneria</taxon>
    </lineage>
</organism>
<gene>
    <name evidence="1" type="ORF">BIY26_07090</name>
</gene>
<comment type="caution">
    <text evidence="1">The sequence shown here is derived from an EMBL/GenBank/DDBJ whole genome shotgun (WGS) entry which is preliminary data.</text>
</comment>
<evidence type="ECO:0000313" key="1">
    <source>
        <dbReference type="EMBL" id="RLM26757.1"/>
    </source>
</evidence>
<dbReference type="Proteomes" id="UP000285972">
    <property type="component" value="Unassembled WGS sequence"/>
</dbReference>
<dbReference type="AlphaFoldDB" id="A0AAE8EQ19"/>
<dbReference type="EMBL" id="MJLX01000014">
    <property type="protein sequence ID" value="RLM26757.1"/>
    <property type="molecule type" value="Genomic_DNA"/>
</dbReference>
<proteinExistence type="predicted"/>
<protein>
    <submittedName>
        <fullName evidence="1">Uncharacterized protein</fullName>
    </submittedName>
</protein>
<dbReference type="KEGG" id="bgj:AWC36_23260"/>
<sequence>MRKYNFVICHVCEGHGMMDNPAFSNGFTSSELNDMEPEERDMILDGAYDVPCTHCCATGKVRVPNIAALTFAEKRELVEERRNARELAEMARMERMERMMGC</sequence>
<dbReference type="RefSeq" id="WP_095835657.1">
    <property type="nucleotide sequence ID" value="NZ_CP014137.1"/>
</dbReference>
<dbReference type="GeneID" id="70909748"/>
<evidence type="ECO:0000313" key="2">
    <source>
        <dbReference type="Proteomes" id="UP000285972"/>
    </source>
</evidence>
<accession>A0AAE8EQ19</accession>